<name>A0A1G1XBN9_9BACT</name>
<dbReference type="GO" id="GO:0004070">
    <property type="term" value="F:aspartate carbamoyltransferase activity"/>
    <property type="evidence" value="ECO:0007669"/>
    <property type="project" value="UniProtKB-UniRule"/>
</dbReference>
<dbReference type="FunFam" id="3.40.50.1370:FF:000002">
    <property type="entry name" value="Aspartate carbamoyltransferase 2"/>
    <property type="match status" value="1"/>
</dbReference>
<comment type="caution">
    <text evidence="10">The sequence shown here is derived from an EMBL/GenBank/DDBJ whole genome shotgun (WGS) entry which is preliminary data.</text>
</comment>
<dbReference type="InterPro" id="IPR002082">
    <property type="entry name" value="Asp_carbamoyltransf"/>
</dbReference>
<dbReference type="EC" id="2.1.3.2" evidence="7"/>
<evidence type="ECO:0000259" key="9">
    <source>
        <dbReference type="Pfam" id="PF02729"/>
    </source>
</evidence>
<evidence type="ECO:0000256" key="6">
    <source>
        <dbReference type="ARBA" id="ARBA00048859"/>
    </source>
</evidence>
<sequence>MHIALPENHLKHIVSTDQFTDLHLLKQLFQATDRLRRMPDVERLELLRHKLLATIFYEPSTRTRLSFETAMYRMGGQVISSENADISSSTTKGETIEDTIRTLGTYADIIVLRHPEQGTAEKAAKASLIPVINAGDGAGEHPTQALLDLYTLLRHLGGSLNGKTIALVGDLLYGRTVHSLVKLLTLYENVRIILVSPPQLRMPPAYKHIGVTWEEVDNLTAVKEQVDALYVTRIQKERFQNQATYKKLQQNYVINKKTLKVLKSDGVIMHPLPRVGEIATEVDADPRAMYFEQIQNGIFVRMALLYWLLANKP</sequence>
<evidence type="ECO:0000256" key="7">
    <source>
        <dbReference type="HAMAP-Rule" id="MF_00001"/>
    </source>
</evidence>
<evidence type="ECO:0000259" key="8">
    <source>
        <dbReference type="Pfam" id="PF00185"/>
    </source>
</evidence>
<feature type="binding site" evidence="7">
    <location>
        <position position="63"/>
    </location>
    <ligand>
        <name>carbamoyl phosphate</name>
        <dbReference type="ChEBI" id="CHEBI:58228"/>
    </ligand>
</feature>
<dbReference type="GO" id="GO:0044205">
    <property type="term" value="P:'de novo' UMP biosynthetic process"/>
    <property type="evidence" value="ECO:0007669"/>
    <property type="project" value="UniProtKB-UniRule"/>
</dbReference>
<evidence type="ECO:0000256" key="1">
    <source>
        <dbReference type="ARBA" id="ARBA00004852"/>
    </source>
</evidence>
<comment type="subunit">
    <text evidence="7">Heterododecamer (2C3:3R2) of six catalytic PyrB chains organized as two trimers (C3), and six regulatory PyrI chains organized as three dimers (R2).</text>
</comment>
<evidence type="ECO:0000256" key="2">
    <source>
        <dbReference type="ARBA" id="ARBA00008896"/>
    </source>
</evidence>
<dbReference type="NCBIfam" id="NF002032">
    <property type="entry name" value="PRK00856.1"/>
    <property type="match status" value="1"/>
</dbReference>
<dbReference type="Proteomes" id="UP000177941">
    <property type="component" value="Unassembled WGS sequence"/>
</dbReference>
<feature type="binding site" evidence="7">
    <location>
        <position position="233"/>
    </location>
    <ligand>
        <name>L-aspartate</name>
        <dbReference type="ChEBI" id="CHEBI:29991"/>
    </ligand>
</feature>
<dbReference type="Gene3D" id="3.40.50.1370">
    <property type="entry name" value="Aspartate/ornithine carbamoyltransferase"/>
    <property type="match status" value="2"/>
</dbReference>
<keyword evidence="3 7" id="KW-0808">Transferase</keyword>
<evidence type="ECO:0000313" key="10">
    <source>
        <dbReference type="EMBL" id="OGY37342.1"/>
    </source>
</evidence>
<feature type="domain" description="Aspartate/ornithine carbamoyltransferase carbamoyl-P binding" evidence="9">
    <location>
        <begin position="11"/>
        <end position="152"/>
    </location>
</feature>
<evidence type="ECO:0000256" key="5">
    <source>
        <dbReference type="ARBA" id="ARBA00043884"/>
    </source>
</evidence>
<evidence type="ECO:0000256" key="3">
    <source>
        <dbReference type="ARBA" id="ARBA00022679"/>
    </source>
</evidence>
<dbReference type="SUPFAM" id="SSF53671">
    <property type="entry name" value="Aspartate/ornithine carbamoyltransferase"/>
    <property type="match status" value="1"/>
</dbReference>
<comment type="pathway">
    <text evidence="1 7">Pyrimidine metabolism; UMP biosynthesis via de novo pathway; (S)-dihydroorotate from bicarbonate: step 2/3.</text>
</comment>
<dbReference type="Pfam" id="PF02729">
    <property type="entry name" value="OTCace_N"/>
    <property type="match status" value="1"/>
</dbReference>
<dbReference type="NCBIfam" id="TIGR00670">
    <property type="entry name" value="asp_carb_tr"/>
    <property type="match status" value="1"/>
</dbReference>
<proteinExistence type="inferred from homology"/>
<dbReference type="HAMAP" id="MF_00001">
    <property type="entry name" value="Asp_carb_tr"/>
    <property type="match status" value="1"/>
</dbReference>
<gene>
    <name evidence="7" type="primary">pyrB</name>
    <name evidence="10" type="ORF">A3E36_02825</name>
</gene>
<feature type="binding site" evidence="7">
    <location>
        <position position="273"/>
    </location>
    <ligand>
        <name>carbamoyl phosphate</name>
        <dbReference type="ChEBI" id="CHEBI:58228"/>
    </ligand>
</feature>
<dbReference type="InterPro" id="IPR006132">
    <property type="entry name" value="Asp/Orn_carbamoyltranf_P-bd"/>
</dbReference>
<dbReference type="GO" id="GO:0016597">
    <property type="term" value="F:amino acid binding"/>
    <property type="evidence" value="ECO:0007669"/>
    <property type="project" value="InterPro"/>
</dbReference>
<accession>A0A1G1XBN9</accession>
<dbReference type="GO" id="GO:0006207">
    <property type="term" value="P:'de novo' pyrimidine nucleobase biosynthetic process"/>
    <property type="evidence" value="ECO:0007669"/>
    <property type="project" value="InterPro"/>
</dbReference>
<keyword evidence="4 7" id="KW-0665">Pyrimidine biosynthesis</keyword>
<dbReference type="InterPro" id="IPR036901">
    <property type="entry name" value="Asp/Orn_carbamoylTrfase_sf"/>
</dbReference>
<evidence type="ECO:0000256" key="4">
    <source>
        <dbReference type="ARBA" id="ARBA00022975"/>
    </source>
</evidence>
<feature type="binding site" evidence="7">
    <location>
        <position position="113"/>
    </location>
    <ligand>
        <name>carbamoyl phosphate</name>
        <dbReference type="ChEBI" id="CHEBI:58228"/>
    </ligand>
</feature>
<comment type="similarity">
    <text evidence="2 7">Belongs to the aspartate/ornithine carbamoyltransferase superfamily. ATCase family.</text>
</comment>
<dbReference type="AlphaFoldDB" id="A0A1G1XBN9"/>
<dbReference type="Pfam" id="PF00185">
    <property type="entry name" value="OTCace"/>
    <property type="match status" value="1"/>
</dbReference>
<feature type="binding site" evidence="7">
    <location>
        <position position="144"/>
    </location>
    <ligand>
        <name>carbamoyl phosphate</name>
        <dbReference type="ChEBI" id="CHEBI:58228"/>
    </ligand>
</feature>
<feature type="binding site" evidence="7">
    <location>
        <position position="175"/>
    </location>
    <ligand>
        <name>L-aspartate</name>
        <dbReference type="ChEBI" id="CHEBI:29991"/>
    </ligand>
</feature>
<protein>
    <recommendedName>
        <fullName evidence="7">Aspartate carbamoyltransferase</fullName>
        <ecNumber evidence="7">2.1.3.2</ecNumber>
    </recommendedName>
    <alternativeName>
        <fullName evidence="7">Aspartate transcarbamylase</fullName>
        <shortName evidence="7">ATCase</shortName>
    </alternativeName>
</protein>
<dbReference type="PANTHER" id="PTHR45753:SF6">
    <property type="entry name" value="ASPARTATE CARBAMOYLTRANSFERASE"/>
    <property type="match status" value="1"/>
</dbReference>
<feature type="binding site" evidence="7">
    <location>
        <position position="272"/>
    </location>
    <ligand>
        <name>carbamoyl phosphate</name>
        <dbReference type="ChEBI" id="CHEBI:58228"/>
    </ligand>
</feature>
<feature type="binding site" evidence="7">
    <location>
        <position position="62"/>
    </location>
    <ligand>
        <name>carbamoyl phosphate</name>
        <dbReference type="ChEBI" id="CHEBI:58228"/>
    </ligand>
</feature>
<comment type="function">
    <text evidence="5 7">Catalyzes the condensation of carbamoyl phosphate and aspartate to form carbamoyl aspartate and inorganic phosphate, the committed step in the de novo pyrimidine nucleotide biosynthesis pathway.</text>
</comment>
<organism evidence="10 11">
    <name type="scientific">Candidatus Andersenbacteria bacterium RIFCSPHIGHO2_12_FULL_45_11b</name>
    <dbReference type="NCBI Taxonomy" id="1797282"/>
    <lineage>
        <taxon>Bacteria</taxon>
        <taxon>Candidatus Anderseniibacteriota</taxon>
    </lineage>
</organism>
<dbReference type="PRINTS" id="PR00101">
    <property type="entry name" value="ATCASE"/>
</dbReference>
<comment type="catalytic activity">
    <reaction evidence="6 7">
        <text>carbamoyl phosphate + L-aspartate = N-carbamoyl-L-aspartate + phosphate + H(+)</text>
        <dbReference type="Rhea" id="RHEA:20013"/>
        <dbReference type="ChEBI" id="CHEBI:15378"/>
        <dbReference type="ChEBI" id="CHEBI:29991"/>
        <dbReference type="ChEBI" id="CHEBI:32814"/>
        <dbReference type="ChEBI" id="CHEBI:43474"/>
        <dbReference type="ChEBI" id="CHEBI:58228"/>
        <dbReference type="EC" id="2.1.3.2"/>
    </reaction>
</comment>
<evidence type="ECO:0000313" key="11">
    <source>
        <dbReference type="Proteomes" id="UP000177941"/>
    </source>
</evidence>
<dbReference type="GO" id="GO:0006520">
    <property type="term" value="P:amino acid metabolic process"/>
    <property type="evidence" value="ECO:0007669"/>
    <property type="project" value="InterPro"/>
</dbReference>
<reference evidence="10 11" key="1">
    <citation type="journal article" date="2016" name="Nat. Commun.">
        <title>Thousands of microbial genomes shed light on interconnected biogeochemical processes in an aquifer system.</title>
        <authorList>
            <person name="Anantharaman K."/>
            <person name="Brown C.T."/>
            <person name="Hug L.A."/>
            <person name="Sharon I."/>
            <person name="Castelle C.J."/>
            <person name="Probst A.J."/>
            <person name="Thomas B.C."/>
            <person name="Singh A."/>
            <person name="Wilkins M.J."/>
            <person name="Karaoz U."/>
            <person name="Brodie E.L."/>
            <person name="Williams K.H."/>
            <person name="Hubbard S.S."/>
            <person name="Banfield J.F."/>
        </authorList>
    </citation>
    <scope>NUCLEOTIDE SEQUENCE [LARGE SCALE GENOMIC DNA]</scope>
</reference>
<dbReference type="PROSITE" id="PS00097">
    <property type="entry name" value="CARBAMOYLTRANSFERASE"/>
    <property type="match status" value="1"/>
</dbReference>
<dbReference type="InterPro" id="IPR006130">
    <property type="entry name" value="Asp/Orn_carbamoylTrfase"/>
</dbReference>
<dbReference type="PRINTS" id="PR00100">
    <property type="entry name" value="AOTCASE"/>
</dbReference>
<dbReference type="UniPathway" id="UPA00070">
    <property type="reaction ID" value="UER00116"/>
</dbReference>
<dbReference type="InterPro" id="IPR006131">
    <property type="entry name" value="Asp_carbamoyltransf_Asp/Orn-bd"/>
</dbReference>
<feature type="domain" description="Aspartate/ornithine carbamoyltransferase Asp/Orn-binding" evidence="8">
    <location>
        <begin position="162"/>
        <end position="308"/>
    </location>
</feature>
<dbReference type="PANTHER" id="PTHR45753">
    <property type="entry name" value="ORNITHINE CARBAMOYLTRANSFERASE, MITOCHONDRIAL"/>
    <property type="match status" value="1"/>
</dbReference>
<feature type="binding site" evidence="7">
    <location>
        <position position="141"/>
    </location>
    <ligand>
        <name>carbamoyl phosphate</name>
        <dbReference type="ChEBI" id="CHEBI:58228"/>
    </ligand>
</feature>
<dbReference type="EMBL" id="MHHS01000009">
    <property type="protein sequence ID" value="OGY37342.1"/>
    <property type="molecule type" value="Genomic_DNA"/>
</dbReference>
<feature type="binding site" evidence="7">
    <location>
        <position position="92"/>
    </location>
    <ligand>
        <name>L-aspartate</name>
        <dbReference type="ChEBI" id="CHEBI:29991"/>
    </ligand>
</feature>